<dbReference type="Pfam" id="PF00450">
    <property type="entry name" value="Peptidase_S10"/>
    <property type="match status" value="1"/>
</dbReference>
<dbReference type="InterPro" id="IPR029058">
    <property type="entry name" value="AB_hydrolase_fold"/>
</dbReference>
<dbReference type="GO" id="GO:0006508">
    <property type="term" value="P:proteolysis"/>
    <property type="evidence" value="ECO:0007669"/>
    <property type="project" value="InterPro"/>
</dbReference>
<keyword evidence="5" id="KW-1185">Reference proteome</keyword>
<evidence type="ECO:0000313" key="4">
    <source>
        <dbReference type="EMBL" id="RLN34437.1"/>
    </source>
</evidence>
<feature type="compositionally biased region" description="Polar residues" evidence="2">
    <location>
        <begin position="63"/>
        <end position="73"/>
    </location>
</feature>
<evidence type="ECO:0000259" key="3">
    <source>
        <dbReference type="PROSITE" id="PS51886"/>
    </source>
</evidence>
<evidence type="ECO:0000256" key="2">
    <source>
        <dbReference type="SAM" id="MobiDB-lite"/>
    </source>
</evidence>
<feature type="region of interest" description="Disordered" evidence="2">
    <location>
        <begin position="16"/>
        <end position="35"/>
    </location>
</feature>
<organism evidence="4 5">
    <name type="scientific">Panicum miliaceum</name>
    <name type="common">Proso millet</name>
    <name type="synonym">Broomcorn millet</name>
    <dbReference type="NCBI Taxonomy" id="4540"/>
    <lineage>
        <taxon>Eukaryota</taxon>
        <taxon>Viridiplantae</taxon>
        <taxon>Streptophyta</taxon>
        <taxon>Embryophyta</taxon>
        <taxon>Tracheophyta</taxon>
        <taxon>Spermatophyta</taxon>
        <taxon>Magnoliopsida</taxon>
        <taxon>Liliopsida</taxon>
        <taxon>Poales</taxon>
        <taxon>Poaceae</taxon>
        <taxon>PACMAD clade</taxon>
        <taxon>Panicoideae</taxon>
        <taxon>Panicodae</taxon>
        <taxon>Paniceae</taxon>
        <taxon>Panicinae</taxon>
        <taxon>Panicum</taxon>
        <taxon>Panicum sect. Panicum</taxon>
    </lineage>
</organism>
<evidence type="ECO:0000256" key="1">
    <source>
        <dbReference type="ARBA" id="ARBA00009431"/>
    </source>
</evidence>
<dbReference type="PANTHER" id="PTHR23354">
    <property type="entry name" value="NUCLEOLAR PROTEIN 7/ESTROGEN RECEPTOR COACTIVATOR-RELATED"/>
    <property type="match status" value="1"/>
</dbReference>
<dbReference type="STRING" id="4540.A0A3L6TAC1"/>
<gene>
    <name evidence="4" type="ORF">C2845_PM03G26820</name>
</gene>
<dbReference type="OrthoDB" id="26679at2759"/>
<dbReference type="PROSITE" id="PS51886">
    <property type="entry name" value="TLDC"/>
    <property type="match status" value="1"/>
</dbReference>
<comment type="similarity">
    <text evidence="1">Belongs to the peptidase S10 family.</text>
</comment>
<dbReference type="AlphaFoldDB" id="A0A3L6TAC1"/>
<name>A0A3L6TAC1_PANMI</name>
<dbReference type="GO" id="GO:0004185">
    <property type="term" value="F:serine-type carboxypeptidase activity"/>
    <property type="evidence" value="ECO:0007669"/>
    <property type="project" value="InterPro"/>
</dbReference>
<dbReference type="InterPro" id="IPR001563">
    <property type="entry name" value="Peptidase_S10"/>
</dbReference>
<protein>
    <submittedName>
        <fullName evidence="4">TLD domain-containing protein 2</fullName>
    </submittedName>
</protein>
<feature type="domain" description="TLDc" evidence="3">
    <location>
        <begin position="157"/>
        <end position="309"/>
    </location>
</feature>
<feature type="region of interest" description="Disordered" evidence="2">
    <location>
        <begin position="99"/>
        <end position="122"/>
    </location>
</feature>
<proteinExistence type="inferred from homology"/>
<dbReference type="SUPFAM" id="SSF53474">
    <property type="entry name" value="alpha/beta-Hydrolases"/>
    <property type="match status" value="1"/>
</dbReference>
<sequence length="454" mass="50527">MLAWKEKVADRLSRLLADSPVSPSPGPTAVQPPQAISLPAEHFTSPKKSSLSSYVLSLLPTSNSGPEQNSPCSGTLRPLPPESLPKRWRGSEFTWQDLPLQLSEESGSESERDERNGDFSNNQIHQSYRSLGNTNGNEETSTSNCAGTLHYLTEKSMFVSPKLFAFFDSSLPGTLKGCHWVLLYSTWKHGISLRTLLRRTENIQGPCLLIVGDMQGAVFGGLLNSPLRPTEKRKYQRAYLKAYPGANRFYYLCLNDALAFGGGGSFALRVDEDLLHGSSGSCETFGNSCLAYTPEFELKNVEQNLKGVLLEHLVKMGVLRHKFVIVIGVNNLFVKFDATNVDIRRCYWYEEVDKQNGAELFYYFVQSESESGAAAAPFLLWLTGGDRCSVFSGLAYEIGPVRFVVEPYDGTLPRLRYNQNSWSKTIGHYGPAFYRKPDKCMLGLSAYRLSSQQA</sequence>
<dbReference type="SMART" id="SM00584">
    <property type="entry name" value="TLDc"/>
    <property type="match status" value="1"/>
</dbReference>
<dbReference type="InterPro" id="IPR006571">
    <property type="entry name" value="TLDc_dom"/>
</dbReference>
<dbReference type="Gene3D" id="3.40.50.1820">
    <property type="entry name" value="alpha/beta hydrolase"/>
    <property type="match status" value="1"/>
</dbReference>
<dbReference type="PANTHER" id="PTHR23354:SF74">
    <property type="entry name" value="TLD-DOMAIN CONTAINING NUCLEOLAR PROTEIN"/>
    <property type="match status" value="1"/>
</dbReference>
<dbReference type="EMBL" id="PQIB02000002">
    <property type="protein sequence ID" value="RLN34437.1"/>
    <property type="molecule type" value="Genomic_DNA"/>
</dbReference>
<accession>A0A3L6TAC1</accession>
<feature type="region of interest" description="Disordered" evidence="2">
    <location>
        <begin position="61"/>
        <end position="83"/>
    </location>
</feature>
<dbReference type="Pfam" id="PF07534">
    <property type="entry name" value="TLD"/>
    <property type="match status" value="1"/>
</dbReference>
<reference evidence="5" key="1">
    <citation type="journal article" date="2019" name="Nat. Commun.">
        <title>The genome of broomcorn millet.</title>
        <authorList>
            <person name="Zou C."/>
            <person name="Miki D."/>
            <person name="Li D."/>
            <person name="Tang Q."/>
            <person name="Xiao L."/>
            <person name="Rajput S."/>
            <person name="Deng P."/>
            <person name="Jia W."/>
            <person name="Huang R."/>
            <person name="Zhang M."/>
            <person name="Sun Y."/>
            <person name="Hu J."/>
            <person name="Fu X."/>
            <person name="Schnable P.S."/>
            <person name="Li F."/>
            <person name="Zhang H."/>
            <person name="Feng B."/>
            <person name="Zhu X."/>
            <person name="Liu R."/>
            <person name="Schnable J.C."/>
            <person name="Zhu J.-K."/>
            <person name="Zhang H."/>
        </authorList>
    </citation>
    <scope>NUCLEOTIDE SEQUENCE [LARGE SCALE GENOMIC DNA]</scope>
</reference>
<dbReference type="Proteomes" id="UP000275267">
    <property type="component" value="Unassembled WGS sequence"/>
</dbReference>
<evidence type="ECO:0000313" key="5">
    <source>
        <dbReference type="Proteomes" id="UP000275267"/>
    </source>
</evidence>
<comment type="caution">
    <text evidence="4">The sequence shown here is derived from an EMBL/GenBank/DDBJ whole genome shotgun (WGS) entry which is preliminary data.</text>
</comment>